<dbReference type="Proteomes" id="UP001163823">
    <property type="component" value="Chromosome 1"/>
</dbReference>
<dbReference type="InterPro" id="IPR001932">
    <property type="entry name" value="PPM-type_phosphatase-like_dom"/>
</dbReference>
<dbReference type="AlphaFoldDB" id="A0AAD7VND5"/>
<evidence type="ECO:0000256" key="7">
    <source>
        <dbReference type="ARBA" id="ARBA00022912"/>
    </source>
</evidence>
<reference evidence="11 12" key="1">
    <citation type="journal article" date="2023" name="Science">
        <title>Elucidation of the pathway for biosynthesis of saponin adjuvants from the soapbark tree.</title>
        <authorList>
            <person name="Reed J."/>
            <person name="Orme A."/>
            <person name="El-Demerdash A."/>
            <person name="Owen C."/>
            <person name="Martin L.B.B."/>
            <person name="Misra R.C."/>
            <person name="Kikuchi S."/>
            <person name="Rejzek M."/>
            <person name="Martin A.C."/>
            <person name="Harkess A."/>
            <person name="Leebens-Mack J."/>
            <person name="Louveau T."/>
            <person name="Stephenson M.J."/>
            <person name="Osbourn A."/>
        </authorList>
    </citation>
    <scope>NUCLEOTIDE SEQUENCE [LARGE SCALE GENOMIC DNA]</scope>
    <source>
        <strain evidence="11">S10</strain>
    </source>
</reference>
<name>A0AAD7VND5_QUISA</name>
<dbReference type="SMART" id="SM00332">
    <property type="entry name" value="PP2Cc"/>
    <property type="match status" value="1"/>
</dbReference>
<dbReference type="PROSITE" id="PS51746">
    <property type="entry name" value="PPM_2"/>
    <property type="match status" value="1"/>
</dbReference>
<comment type="caution">
    <text evidence="11">The sequence shown here is derived from an EMBL/GenBank/DDBJ whole genome shotgun (WGS) entry which is preliminary data.</text>
</comment>
<comment type="similarity">
    <text evidence="9">Belongs to the PP2C family.</text>
</comment>
<dbReference type="EMBL" id="JARAOO010000001">
    <property type="protein sequence ID" value="KAJ7982045.1"/>
    <property type="molecule type" value="Genomic_DNA"/>
</dbReference>
<dbReference type="Pfam" id="PF00481">
    <property type="entry name" value="PP2C"/>
    <property type="match status" value="1"/>
</dbReference>
<dbReference type="InterPro" id="IPR000222">
    <property type="entry name" value="PP2C_BS"/>
</dbReference>
<dbReference type="CDD" id="cd00143">
    <property type="entry name" value="PP2Cc"/>
    <property type="match status" value="1"/>
</dbReference>
<dbReference type="GO" id="GO:0004722">
    <property type="term" value="F:protein serine/threonine phosphatase activity"/>
    <property type="evidence" value="ECO:0007669"/>
    <property type="project" value="UniProtKB-EC"/>
</dbReference>
<proteinExistence type="inferred from homology"/>
<keyword evidence="4" id="KW-0479">Metal-binding</keyword>
<dbReference type="SUPFAM" id="SSF81606">
    <property type="entry name" value="PP2C-like"/>
    <property type="match status" value="1"/>
</dbReference>
<feature type="domain" description="PPM-type phosphatase" evidence="10">
    <location>
        <begin position="81"/>
        <end position="431"/>
    </location>
</feature>
<evidence type="ECO:0000256" key="3">
    <source>
        <dbReference type="ARBA" id="ARBA00013081"/>
    </source>
</evidence>
<organism evidence="11 12">
    <name type="scientific">Quillaja saponaria</name>
    <name type="common">Soap bark tree</name>
    <dbReference type="NCBI Taxonomy" id="32244"/>
    <lineage>
        <taxon>Eukaryota</taxon>
        <taxon>Viridiplantae</taxon>
        <taxon>Streptophyta</taxon>
        <taxon>Embryophyta</taxon>
        <taxon>Tracheophyta</taxon>
        <taxon>Spermatophyta</taxon>
        <taxon>Magnoliopsida</taxon>
        <taxon>eudicotyledons</taxon>
        <taxon>Gunneridae</taxon>
        <taxon>Pentapetalae</taxon>
        <taxon>rosids</taxon>
        <taxon>fabids</taxon>
        <taxon>Fabales</taxon>
        <taxon>Quillajaceae</taxon>
        <taxon>Quillaja</taxon>
    </lineage>
</organism>
<dbReference type="Gene3D" id="3.60.40.10">
    <property type="entry name" value="PPM-type phosphatase domain"/>
    <property type="match status" value="1"/>
</dbReference>
<evidence type="ECO:0000256" key="1">
    <source>
        <dbReference type="ARBA" id="ARBA00001936"/>
    </source>
</evidence>
<dbReference type="PROSITE" id="PS01032">
    <property type="entry name" value="PPM_1"/>
    <property type="match status" value="1"/>
</dbReference>
<evidence type="ECO:0000256" key="9">
    <source>
        <dbReference type="RuleBase" id="RU003465"/>
    </source>
</evidence>
<keyword evidence="8" id="KW-0464">Manganese</keyword>
<comment type="cofactor">
    <cofactor evidence="1">
        <name>Mn(2+)</name>
        <dbReference type="ChEBI" id="CHEBI:29035"/>
    </cofactor>
</comment>
<evidence type="ECO:0000313" key="11">
    <source>
        <dbReference type="EMBL" id="KAJ7982045.1"/>
    </source>
</evidence>
<evidence type="ECO:0000256" key="2">
    <source>
        <dbReference type="ARBA" id="ARBA00001946"/>
    </source>
</evidence>
<keyword evidence="6" id="KW-0460">Magnesium</keyword>
<gene>
    <name evidence="11" type="ORF">O6P43_001218</name>
</gene>
<keyword evidence="7 9" id="KW-0904">Protein phosphatase</keyword>
<dbReference type="InterPro" id="IPR015655">
    <property type="entry name" value="PP2C"/>
</dbReference>
<evidence type="ECO:0000259" key="10">
    <source>
        <dbReference type="PROSITE" id="PS51746"/>
    </source>
</evidence>
<sequence>MASHCFPVADKNFDCIFSKKLPISNSNSSINVLAPTSAVSSSLKRKRPPKIEIPNVLKEVSTEKPRNLLSQSEAVCFGEFGFGVFSVKGKKKLMEDAHKVVPCLEGNPKKGFFGVYDGHGGKKAADFVADNLHANIFKMMENCEESKGKVSALKNGYLKTDEEFLKQGVGSGACCVTALIEGHEIVVSNLGDCRAVLCRGGVAEAITRDHRVEQERERKRIEDKGGYVEFHKEAWRVHGILSVSRSIGDAHLKDWVLAEPDTKILKLTPDIEFLVLASDGLWDEVDIQEAVDMVTRLCPIGNNPGPLGDIHKDSNVDYGCVNISPSSKLRKISLVKQPRGTSPSTCSKIAFKSWKGIKDEFACENGSPPSKSRRISLVKRVNMKIESPTNENSNFKKRDATEGLVAACKELVNLAVSRGSLDDITVMIIDLNHFRYNN</sequence>
<dbReference type="KEGG" id="qsa:O6P43_001218"/>
<dbReference type="EC" id="3.1.3.16" evidence="3"/>
<evidence type="ECO:0000256" key="8">
    <source>
        <dbReference type="ARBA" id="ARBA00023211"/>
    </source>
</evidence>
<evidence type="ECO:0000256" key="5">
    <source>
        <dbReference type="ARBA" id="ARBA00022801"/>
    </source>
</evidence>
<dbReference type="InterPro" id="IPR036457">
    <property type="entry name" value="PPM-type-like_dom_sf"/>
</dbReference>
<accession>A0AAD7VND5</accession>
<dbReference type="GO" id="GO:0046872">
    <property type="term" value="F:metal ion binding"/>
    <property type="evidence" value="ECO:0007669"/>
    <property type="project" value="UniProtKB-KW"/>
</dbReference>
<evidence type="ECO:0000256" key="6">
    <source>
        <dbReference type="ARBA" id="ARBA00022842"/>
    </source>
</evidence>
<keyword evidence="5 9" id="KW-0378">Hydrolase</keyword>
<evidence type="ECO:0000256" key="4">
    <source>
        <dbReference type="ARBA" id="ARBA00022723"/>
    </source>
</evidence>
<dbReference type="PANTHER" id="PTHR47992">
    <property type="entry name" value="PROTEIN PHOSPHATASE"/>
    <property type="match status" value="1"/>
</dbReference>
<keyword evidence="12" id="KW-1185">Reference proteome</keyword>
<evidence type="ECO:0000313" key="12">
    <source>
        <dbReference type="Proteomes" id="UP001163823"/>
    </source>
</evidence>
<comment type="cofactor">
    <cofactor evidence="2">
        <name>Mg(2+)</name>
        <dbReference type="ChEBI" id="CHEBI:18420"/>
    </cofactor>
</comment>
<protein>
    <recommendedName>
        <fullName evidence="3">protein-serine/threonine phosphatase</fullName>
        <ecNumber evidence="3">3.1.3.16</ecNumber>
    </recommendedName>
</protein>